<feature type="domain" description="HTH luxR-type" evidence="4">
    <location>
        <begin position="157"/>
        <end position="224"/>
    </location>
</feature>
<evidence type="ECO:0000256" key="1">
    <source>
        <dbReference type="ARBA" id="ARBA00022553"/>
    </source>
</evidence>
<keyword evidence="2" id="KW-0238">DNA-binding</keyword>
<dbReference type="EMBL" id="JAKLTN010000001">
    <property type="protein sequence ID" value="MCG2576472.1"/>
    <property type="molecule type" value="Genomic_DNA"/>
</dbReference>
<evidence type="ECO:0000256" key="2">
    <source>
        <dbReference type="ARBA" id="ARBA00023125"/>
    </source>
</evidence>
<dbReference type="PANTHER" id="PTHR43214:SF38">
    <property type="entry name" value="NITRATE_NITRITE RESPONSE REGULATOR PROTEIN NARL"/>
    <property type="match status" value="1"/>
</dbReference>
<name>A0ABS9K007_9RHOO</name>
<dbReference type="PANTHER" id="PTHR43214">
    <property type="entry name" value="TWO-COMPONENT RESPONSE REGULATOR"/>
    <property type="match status" value="1"/>
</dbReference>
<dbReference type="SMART" id="SM00421">
    <property type="entry name" value="HTH_LUXR"/>
    <property type="match status" value="1"/>
</dbReference>
<reference evidence="6" key="1">
    <citation type="submission" date="2022-01" db="EMBL/GenBank/DDBJ databases">
        <authorList>
            <person name="Jo J.-H."/>
            <person name="Im W.-T."/>
        </authorList>
    </citation>
    <scope>NUCLEOTIDE SEQUENCE</scope>
    <source>
        <strain evidence="6">XY25</strain>
    </source>
</reference>
<evidence type="ECO:0000313" key="7">
    <source>
        <dbReference type="Proteomes" id="UP001165384"/>
    </source>
</evidence>
<dbReference type="Pfam" id="PF00072">
    <property type="entry name" value="Response_reg"/>
    <property type="match status" value="1"/>
</dbReference>
<dbReference type="CDD" id="cd06170">
    <property type="entry name" value="LuxR_C_like"/>
    <property type="match status" value="1"/>
</dbReference>
<dbReference type="InterPro" id="IPR000792">
    <property type="entry name" value="Tscrpt_reg_LuxR_C"/>
</dbReference>
<keyword evidence="7" id="KW-1185">Reference proteome</keyword>
<dbReference type="SUPFAM" id="SSF52172">
    <property type="entry name" value="CheY-like"/>
    <property type="match status" value="1"/>
</dbReference>
<evidence type="ECO:0000313" key="6">
    <source>
        <dbReference type="EMBL" id="MCG2576472.1"/>
    </source>
</evidence>
<dbReference type="InterPro" id="IPR039420">
    <property type="entry name" value="WalR-like"/>
</dbReference>
<dbReference type="Gene3D" id="3.40.50.2300">
    <property type="match status" value="1"/>
</dbReference>
<keyword evidence="1 3" id="KW-0597">Phosphoprotein</keyword>
<evidence type="ECO:0000259" key="4">
    <source>
        <dbReference type="PROSITE" id="PS50043"/>
    </source>
</evidence>
<dbReference type="InterPro" id="IPR001789">
    <property type="entry name" value="Sig_transdc_resp-reg_receiver"/>
</dbReference>
<gene>
    <name evidence="6" type="ORF">LZ012_05625</name>
</gene>
<dbReference type="RefSeq" id="WP_275708440.1">
    <property type="nucleotide sequence ID" value="NZ_JAKLTN010000001.1"/>
</dbReference>
<sequence>MSAPTGRPPIRVMIVDDHKSVVWGLERLVESAGARMTVVGTANSCADMLAGVGAAQPDIILLDLDLNGQNAGDALPDLQRLSQAQVLILTGGRDPQVQHEAILKGARGVIGKDESAELLLHAIECVHAGEVWINRMMMAKVIGTLSAGGRTPGADAEAVRIASLTAREREIVRAVVHNRGAKSLAIAHALHISEHTLRNHLTTIYDKLGARNRIDLFAYAVEHGLAAG</sequence>
<dbReference type="InterPro" id="IPR016032">
    <property type="entry name" value="Sig_transdc_resp-reg_C-effctor"/>
</dbReference>
<proteinExistence type="predicted"/>
<dbReference type="SMART" id="SM00448">
    <property type="entry name" value="REC"/>
    <property type="match status" value="1"/>
</dbReference>
<evidence type="ECO:0000259" key="5">
    <source>
        <dbReference type="PROSITE" id="PS50110"/>
    </source>
</evidence>
<dbReference type="InterPro" id="IPR058245">
    <property type="entry name" value="NreC/VraR/RcsB-like_REC"/>
</dbReference>
<accession>A0ABS9K007</accession>
<feature type="modified residue" description="4-aspartylphosphate" evidence="3">
    <location>
        <position position="63"/>
    </location>
</feature>
<dbReference type="PROSITE" id="PS50110">
    <property type="entry name" value="RESPONSE_REGULATORY"/>
    <property type="match status" value="1"/>
</dbReference>
<feature type="domain" description="Response regulatory" evidence="5">
    <location>
        <begin position="11"/>
        <end position="127"/>
    </location>
</feature>
<dbReference type="PROSITE" id="PS50043">
    <property type="entry name" value="HTH_LUXR_2"/>
    <property type="match status" value="1"/>
</dbReference>
<organism evidence="6 7">
    <name type="scientific">Dechloromonas hankyongensis</name>
    <dbReference type="NCBI Taxonomy" id="2908002"/>
    <lineage>
        <taxon>Bacteria</taxon>
        <taxon>Pseudomonadati</taxon>
        <taxon>Pseudomonadota</taxon>
        <taxon>Betaproteobacteria</taxon>
        <taxon>Rhodocyclales</taxon>
        <taxon>Azonexaceae</taxon>
        <taxon>Dechloromonas</taxon>
    </lineage>
</organism>
<evidence type="ECO:0000256" key="3">
    <source>
        <dbReference type="PROSITE-ProRule" id="PRU00169"/>
    </source>
</evidence>
<dbReference type="CDD" id="cd17535">
    <property type="entry name" value="REC_NarL-like"/>
    <property type="match status" value="1"/>
</dbReference>
<dbReference type="Proteomes" id="UP001165384">
    <property type="component" value="Unassembled WGS sequence"/>
</dbReference>
<dbReference type="SUPFAM" id="SSF46894">
    <property type="entry name" value="C-terminal effector domain of the bipartite response regulators"/>
    <property type="match status" value="1"/>
</dbReference>
<dbReference type="InterPro" id="IPR011006">
    <property type="entry name" value="CheY-like_superfamily"/>
</dbReference>
<dbReference type="Pfam" id="PF00196">
    <property type="entry name" value="GerE"/>
    <property type="match status" value="1"/>
</dbReference>
<protein>
    <submittedName>
        <fullName evidence="6">Response regulator transcription factor</fullName>
    </submittedName>
</protein>
<comment type="caution">
    <text evidence="6">The sequence shown here is derived from an EMBL/GenBank/DDBJ whole genome shotgun (WGS) entry which is preliminary data.</text>
</comment>